<evidence type="ECO:0000313" key="1">
    <source>
        <dbReference type="EMBL" id="CAG8623053.1"/>
    </source>
</evidence>
<gene>
    <name evidence="1" type="ORF">SCALOS_LOCUS7715</name>
</gene>
<keyword evidence="2" id="KW-1185">Reference proteome</keyword>
<proteinExistence type="predicted"/>
<evidence type="ECO:0000313" key="2">
    <source>
        <dbReference type="Proteomes" id="UP000789860"/>
    </source>
</evidence>
<feature type="non-terminal residue" evidence="1">
    <location>
        <position position="1"/>
    </location>
</feature>
<protein>
    <submittedName>
        <fullName evidence="1">26_t:CDS:1</fullName>
    </submittedName>
</protein>
<name>A0ACA9N1B1_9GLOM</name>
<dbReference type="EMBL" id="CAJVPM010018060">
    <property type="protein sequence ID" value="CAG8623053.1"/>
    <property type="molecule type" value="Genomic_DNA"/>
</dbReference>
<comment type="caution">
    <text evidence="1">The sequence shown here is derived from an EMBL/GenBank/DDBJ whole genome shotgun (WGS) entry which is preliminary data.</text>
</comment>
<accession>A0ACA9N1B1</accession>
<reference evidence="1" key="1">
    <citation type="submission" date="2021-06" db="EMBL/GenBank/DDBJ databases">
        <authorList>
            <person name="Kallberg Y."/>
            <person name="Tangrot J."/>
            <person name="Rosling A."/>
        </authorList>
    </citation>
    <scope>NUCLEOTIDE SEQUENCE</scope>
    <source>
        <strain evidence="1">AU212A</strain>
    </source>
</reference>
<dbReference type="Proteomes" id="UP000789860">
    <property type="component" value="Unassembled WGS sequence"/>
</dbReference>
<sequence>SAKEQEKHYRTKKDVLEQHKRKHQRTTNRIQNPKMRRNIKKYLQGMIKAKKKTR</sequence>
<organism evidence="1 2">
    <name type="scientific">Scutellospora calospora</name>
    <dbReference type="NCBI Taxonomy" id="85575"/>
    <lineage>
        <taxon>Eukaryota</taxon>
        <taxon>Fungi</taxon>
        <taxon>Fungi incertae sedis</taxon>
        <taxon>Mucoromycota</taxon>
        <taxon>Glomeromycotina</taxon>
        <taxon>Glomeromycetes</taxon>
        <taxon>Diversisporales</taxon>
        <taxon>Gigasporaceae</taxon>
        <taxon>Scutellospora</taxon>
    </lineage>
</organism>